<dbReference type="EMBL" id="BMOY01000008">
    <property type="protein sequence ID" value="GGJ01252.1"/>
    <property type="molecule type" value="Genomic_DNA"/>
</dbReference>
<dbReference type="PANTHER" id="PTHR34547:SF1">
    <property type="entry name" value="YACP-LIKE NYN DOMAIN PROTEIN"/>
    <property type="match status" value="1"/>
</dbReference>
<dbReference type="CDD" id="cd10912">
    <property type="entry name" value="PIN_YacP-like"/>
    <property type="match status" value="1"/>
</dbReference>
<gene>
    <name evidence="1" type="ORF">GCM10010885_08040</name>
</gene>
<dbReference type="RefSeq" id="WP_188881295.1">
    <property type="nucleotide sequence ID" value="NZ_BMOY01000008.1"/>
</dbReference>
<accession>A0A917K7R7</accession>
<evidence type="ECO:0008006" key="3">
    <source>
        <dbReference type="Google" id="ProtNLM"/>
    </source>
</evidence>
<evidence type="ECO:0000313" key="2">
    <source>
        <dbReference type="Proteomes" id="UP000637695"/>
    </source>
</evidence>
<dbReference type="PANTHER" id="PTHR34547">
    <property type="entry name" value="YACP-LIKE NYN DOMAIN PROTEIN"/>
    <property type="match status" value="1"/>
</dbReference>
<protein>
    <recommendedName>
        <fullName evidence="3">NYN domain-containing protein</fullName>
    </recommendedName>
</protein>
<dbReference type="Pfam" id="PF05991">
    <property type="entry name" value="NYN_YacP"/>
    <property type="match status" value="1"/>
</dbReference>
<evidence type="ECO:0000313" key="1">
    <source>
        <dbReference type="EMBL" id="GGJ01252.1"/>
    </source>
</evidence>
<keyword evidence="2" id="KW-1185">Reference proteome</keyword>
<dbReference type="InterPro" id="IPR010298">
    <property type="entry name" value="YacP-like"/>
</dbReference>
<reference evidence="1" key="2">
    <citation type="submission" date="2020-09" db="EMBL/GenBank/DDBJ databases">
        <authorList>
            <person name="Sun Q."/>
            <person name="Ohkuma M."/>
        </authorList>
    </citation>
    <scope>NUCLEOTIDE SEQUENCE</scope>
    <source>
        <strain evidence="1">JCM 18487</strain>
    </source>
</reference>
<organism evidence="1 2">
    <name type="scientific">Alicyclobacillus cellulosilyticus</name>
    <dbReference type="NCBI Taxonomy" id="1003997"/>
    <lineage>
        <taxon>Bacteria</taxon>
        <taxon>Bacillati</taxon>
        <taxon>Bacillota</taxon>
        <taxon>Bacilli</taxon>
        <taxon>Bacillales</taxon>
        <taxon>Alicyclobacillaceae</taxon>
        <taxon>Alicyclobacillus</taxon>
    </lineage>
</organism>
<sequence length="188" mass="21424">MKWSGSAPKGGQHARCLIVDGYNVIGRMKRTAFRDIDDMEALREALVDQLAEYRAYTGETVIVVFDAYRTEEAAVTEERQGVQVVYTYRNETADERIERLAYELRDVYGQVTVATSDALEQQVAFGSGALRISADELLRRLRAVKTEVRRRVAEADGRRLGQVEDRIEPDVAELLERWRRNEGGDHES</sequence>
<name>A0A917K7R7_9BACL</name>
<reference evidence="1" key="1">
    <citation type="journal article" date="2014" name="Int. J. Syst. Evol. Microbiol.">
        <title>Complete genome sequence of Corynebacterium casei LMG S-19264T (=DSM 44701T), isolated from a smear-ripened cheese.</title>
        <authorList>
            <consortium name="US DOE Joint Genome Institute (JGI-PGF)"/>
            <person name="Walter F."/>
            <person name="Albersmeier A."/>
            <person name="Kalinowski J."/>
            <person name="Ruckert C."/>
        </authorList>
    </citation>
    <scope>NUCLEOTIDE SEQUENCE</scope>
    <source>
        <strain evidence="1">JCM 18487</strain>
    </source>
</reference>
<dbReference type="AlphaFoldDB" id="A0A917K7R7"/>
<proteinExistence type="predicted"/>
<dbReference type="Proteomes" id="UP000637695">
    <property type="component" value="Unassembled WGS sequence"/>
</dbReference>
<comment type="caution">
    <text evidence="1">The sequence shown here is derived from an EMBL/GenBank/DDBJ whole genome shotgun (WGS) entry which is preliminary data.</text>
</comment>